<organism evidence="9 10">
    <name type="scientific">Paracoccus contaminans</name>
    <dbReference type="NCBI Taxonomy" id="1945662"/>
    <lineage>
        <taxon>Bacteria</taxon>
        <taxon>Pseudomonadati</taxon>
        <taxon>Pseudomonadota</taxon>
        <taxon>Alphaproteobacteria</taxon>
        <taxon>Rhodobacterales</taxon>
        <taxon>Paracoccaceae</taxon>
        <taxon>Paracoccus</taxon>
    </lineage>
</organism>
<dbReference type="Pfam" id="PF13742">
    <property type="entry name" value="tRNA_anti_2"/>
    <property type="match status" value="1"/>
</dbReference>
<dbReference type="EC" id="3.1.11.6" evidence="5"/>
<dbReference type="STRING" id="1945662.B0A89_13915"/>
<gene>
    <name evidence="5" type="primary">xseA</name>
    <name evidence="9" type="ORF">B0A89_13915</name>
</gene>
<dbReference type="CDD" id="cd04489">
    <property type="entry name" value="ExoVII_LU_OBF"/>
    <property type="match status" value="1"/>
</dbReference>
<accession>A0A1W6D0B3</accession>
<dbReference type="InterPro" id="IPR020579">
    <property type="entry name" value="Exonuc_VII_lsu_C"/>
</dbReference>
<comment type="subunit">
    <text evidence="5">Heterooligomer composed of large and small subunits.</text>
</comment>
<keyword evidence="1 5" id="KW-0963">Cytoplasm</keyword>
<keyword evidence="10" id="KW-1185">Reference proteome</keyword>
<feature type="domain" description="Exonuclease VII large subunit C-terminal" evidence="7">
    <location>
        <begin position="133"/>
        <end position="395"/>
    </location>
</feature>
<evidence type="ECO:0000259" key="7">
    <source>
        <dbReference type="Pfam" id="PF02601"/>
    </source>
</evidence>
<dbReference type="GO" id="GO:0008855">
    <property type="term" value="F:exodeoxyribonuclease VII activity"/>
    <property type="evidence" value="ECO:0007669"/>
    <property type="project" value="UniProtKB-UniRule"/>
</dbReference>
<sequence>MELFEDSAPGPGNAPAMTVSELSGAVRRMVEGEFGRVRVRGEVGRVSRPSSGHLYFDLKDDRAVLAAVCWRDVAGKLPHRPEEGLEVIVSGRLTTFPGQSKYQLLVESIEPAGLGALMAMLDQRRRLLAAEGLFDAARKRPIPYLPGVIAVVTSPSGAVIRDILHRLRDRFPSRVLIWPVAVQGPQSAPQVAQAIRALNALPAGGPVARPDLIIVARGGGSVEDLWGFNDEAVVRAVAAGTIPLISAVGHETDTTLIDHAADLRAPTPTAAAEMAVPVLAELGARLADSQARLWRSMQARIDRPAQRLGDLGRALGRPQAAAEAARQRLDLTAPRLEPVLRGFVRDRRRQAEAQSLPLYALRSFMADRTAALGRSGLALDQAIRRSAQARHNRLPAVRPAAVRLAVSAAGRRLEGQSGRLAPALGRRVQAGRLRLDGLNGRLTAARRRAEREAQADLAEAGKALAAVSRRLAAAAQVIITRRRDAVDRLDRLRQTLGHTETLRRGFAIVRGREGLVTSASAAAGQPWLDIEFASGQVRAIPVPADGPAGGTGAPDPAPPLAPEKVQPGKAGQEAGDPAPAGKAGVPGNGRTARRQRGAVAERGAAAFAESDRAPGRGSARSGHPGGPPADDAATPEDDAVLPNDEPARPEQGAAGPGDGAWPRQGAAGREDEAGSTQRAAGRGDEAGSTQRAAGRGDKAGPEQGAAGQSGGDPGRGAAAHPPAPLPRRRARTSSPPDQGSLF</sequence>
<name>A0A1W6D0B3_9RHOB</name>
<comment type="catalytic activity">
    <reaction evidence="5">
        <text>Exonucleolytic cleavage in either 5'- to 3'- or 3'- to 5'-direction to yield nucleoside 5'-phosphates.</text>
        <dbReference type="EC" id="3.1.11.6"/>
    </reaction>
</comment>
<reference evidence="9 10" key="1">
    <citation type="submission" date="2017-03" db="EMBL/GenBank/DDBJ databases">
        <title>Genome sequence of Paracoccus contaminans isolated from a water microcosm.</title>
        <authorList>
            <person name="Aurass P."/>
            <person name="Karste S."/>
            <person name="Trost E."/>
            <person name="Glaeser S.P."/>
            <person name="Kaempfer P."/>
            <person name="Flieger A."/>
        </authorList>
    </citation>
    <scope>NUCLEOTIDE SEQUENCE [LARGE SCALE GENOMIC DNA]</scope>
    <source>
        <strain evidence="10">RKI 16-01929T\LMG 29738T\CCM 8701T\CIP 111112T</strain>
    </source>
</reference>
<feature type="region of interest" description="Disordered" evidence="6">
    <location>
        <begin position="541"/>
        <end position="742"/>
    </location>
</feature>
<evidence type="ECO:0000313" key="9">
    <source>
        <dbReference type="EMBL" id="ARJ70561.1"/>
    </source>
</evidence>
<feature type="compositionally biased region" description="Polar residues" evidence="6">
    <location>
        <begin position="732"/>
        <end position="742"/>
    </location>
</feature>
<comment type="similarity">
    <text evidence="5">Belongs to the XseA family.</text>
</comment>
<dbReference type="GO" id="GO:0003676">
    <property type="term" value="F:nucleic acid binding"/>
    <property type="evidence" value="ECO:0007669"/>
    <property type="project" value="InterPro"/>
</dbReference>
<comment type="subcellular location">
    <subcellularLocation>
        <location evidence="5">Cytoplasm</location>
    </subcellularLocation>
</comment>
<dbReference type="AlphaFoldDB" id="A0A1W6D0B3"/>
<dbReference type="HAMAP" id="MF_00378">
    <property type="entry name" value="Exonuc_7_L"/>
    <property type="match status" value="1"/>
</dbReference>
<dbReference type="InterPro" id="IPR003753">
    <property type="entry name" value="Exonuc_VII_L"/>
</dbReference>
<dbReference type="RefSeq" id="WP_085378620.1">
    <property type="nucleotide sequence ID" value="NZ_CP020612.1"/>
</dbReference>
<evidence type="ECO:0000256" key="6">
    <source>
        <dbReference type="SAM" id="MobiDB-lite"/>
    </source>
</evidence>
<dbReference type="GO" id="GO:0009318">
    <property type="term" value="C:exodeoxyribonuclease VII complex"/>
    <property type="evidence" value="ECO:0007669"/>
    <property type="project" value="UniProtKB-UniRule"/>
</dbReference>
<keyword evidence="4 5" id="KW-0269">Exonuclease</keyword>
<dbReference type="EMBL" id="CP020612">
    <property type="protein sequence ID" value="ARJ70561.1"/>
    <property type="molecule type" value="Genomic_DNA"/>
</dbReference>
<feature type="domain" description="OB-fold nucleic acid binding" evidence="8">
    <location>
        <begin position="17"/>
        <end position="110"/>
    </location>
</feature>
<evidence type="ECO:0000259" key="8">
    <source>
        <dbReference type="Pfam" id="PF13742"/>
    </source>
</evidence>
<evidence type="ECO:0000256" key="2">
    <source>
        <dbReference type="ARBA" id="ARBA00022722"/>
    </source>
</evidence>
<dbReference type="OrthoDB" id="9802795at2"/>
<evidence type="ECO:0000256" key="1">
    <source>
        <dbReference type="ARBA" id="ARBA00022490"/>
    </source>
</evidence>
<evidence type="ECO:0000313" key="10">
    <source>
        <dbReference type="Proteomes" id="UP000193017"/>
    </source>
</evidence>
<keyword evidence="2 5" id="KW-0540">Nuclease</keyword>
<protein>
    <recommendedName>
        <fullName evidence="5">Exodeoxyribonuclease 7 large subunit</fullName>
        <ecNumber evidence="5">3.1.11.6</ecNumber>
    </recommendedName>
    <alternativeName>
        <fullName evidence="5">Exodeoxyribonuclease VII large subunit</fullName>
        <shortName evidence="5">Exonuclease VII large subunit</shortName>
    </alternativeName>
</protein>
<dbReference type="GO" id="GO:0005737">
    <property type="term" value="C:cytoplasm"/>
    <property type="evidence" value="ECO:0007669"/>
    <property type="project" value="UniProtKB-SubCell"/>
</dbReference>
<proteinExistence type="inferred from homology"/>
<dbReference type="InterPro" id="IPR025824">
    <property type="entry name" value="OB-fold_nuc-bd_dom"/>
</dbReference>
<dbReference type="Proteomes" id="UP000193017">
    <property type="component" value="Chromosome"/>
</dbReference>
<keyword evidence="3 5" id="KW-0378">Hydrolase</keyword>
<evidence type="ECO:0000256" key="3">
    <source>
        <dbReference type="ARBA" id="ARBA00022801"/>
    </source>
</evidence>
<feature type="compositionally biased region" description="Low complexity" evidence="6">
    <location>
        <begin position="597"/>
        <end position="608"/>
    </location>
</feature>
<dbReference type="KEGG" id="pcon:B0A89_13915"/>
<dbReference type="PANTHER" id="PTHR30008:SF0">
    <property type="entry name" value="EXODEOXYRIBONUCLEASE 7 LARGE SUBUNIT"/>
    <property type="match status" value="1"/>
</dbReference>
<evidence type="ECO:0000256" key="4">
    <source>
        <dbReference type="ARBA" id="ARBA00022839"/>
    </source>
</evidence>
<dbReference type="NCBIfam" id="TIGR00237">
    <property type="entry name" value="xseA"/>
    <property type="match status" value="1"/>
</dbReference>
<evidence type="ECO:0000256" key="5">
    <source>
        <dbReference type="HAMAP-Rule" id="MF_00378"/>
    </source>
</evidence>
<dbReference type="PANTHER" id="PTHR30008">
    <property type="entry name" value="EXODEOXYRIBONUCLEASE 7 LARGE SUBUNIT"/>
    <property type="match status" value="1"/>
</dbReference>
<dbReference type="GO" id="GO:0006308">
    <property type="term" value="P:DNA catabolic process"/>
    <property type="evidence" value="ECO:0007669"/>
    <property type="project" value="UniProtKB-UniRule"/>
</dbReference>
<comment type="function">
    <text evidence="5">Bidirectionally degrades single-stranded DNA into large acid-insoluble oligonucleotides, which are then degraded further into small acid-soluble oligonucleotides.</text>
</comment>
<dbReference type="Pfam" id="PF02601">
    <property type="entry name" value="Exonuc_VII_L"/>
    <property type="match status" value="1"/>
</dbReference>